<feature type="non-terminal residue" evidence="1">
    <location>
        <position position="285"/>
    </location>
</feature>
<dbReference type="InterPro" id="IPR042072">
    <property type="entry name" value="DsrC-like_C"/>
</dbReference>
<evidence type="ECO:0000313" key="1">
    <source>
        <dbReference type="EMBL" id="GAI15380.1"/>
    </source>
</evidence>
<reference evidence="1" key="1">
    <citation type="journal article" date="2014" name="Front. Microbiol.">
        <title>High frequency of phylogenetically diverse reductive dehalogenase-homologous genes in deep subseafloor sedimentary metagenomes.</title>
        <authorList>
            <person name="Kawai M."/>
            <person name="Futagami T."/>
            <person name="Toyoda A."/>
            <person name="Takaki Y."/>
            <person name="Nishi S."/>
            <person name="Hori S."/>
            <person name="Arai W."/>
            <person name="Tsubouchi T."/>
            <person name="Morono Y."/>
            <person name="Uchiyama I."/>
            <person name="Ito T."/>
            <person name="Fujiyama A."/>
            <person name="Inagaki F."/>
            <person name="Takami H."/>
        </authorList>
    </citation>
    <scope>NUCLEOTIDE SEQUENCE</scope>
    <source>
        <strain evidence="1">Expedition CK06-06</strain>
    </source>
</reference>
<dbReference type="InterPro" id="IPR025526">
    <property type="entry name" value="DsrC-like_dom_sf"/>
</dbReference>
<sequence>MSAETELRKAILNFVKNHQESGGKAPSIRAICREVNGVSIRKFYKLFPEGLGEVCKKAGVPVPKQRIRATRKAVRGQEKKAMAIEDRSEPGSRIILADSQSARIQGISHLEGGKDPGMIIDELLDRDTYLREEKGLSLDDVKAVFDYIDRAKERKWKVGWLIGIQTKLWNAGLKSMSSEDVEGLAVFLENMKAWGWEAGDITRILNNPFIKDALPRLSYDDGVKMVEFIREAMTEGLTVSQYLNEMAKVSQNMKLYQEYFNKQITYDQLERTVPPSPKSISLLLE</sequence>
<dbReference type="SUPFAM" id="SSF69721">
    <property type="entry name" value="DsrC, the gamma subunit of dissimilatory sulfite reductase"/>
    <property type="match status" value="1"/>
</dbReference>
<dbReference type="Gene3D" id="1.10.10.370">
    <property type="entry name" value="DsrC-like protein, C-terminal domain"/>
    <property type="match status" value="1"/>
</dbReference>
<gene>
    <name evidence="1" type="ORF">S06H3_18498</name>
</gene>
<comment type="caution">
    <text evidence="1">The sequence shown here is derived from an EMBL/GenBank/DDBJ whole genome shotgun (WGS) entry which is preliminary data.</text>
</comment>
<accession>X1MKZ2</accession>
<protein>
    <submittedName>
        <fullName evidence="1">Uncharacterized protein</fullName>
    </submittedName>
</protein>
<organism evidence="1">
    <name type="scientific">marine sediment metagenome</name>
    <dbReference type="NCBI Taxonomy" id="412755"/>
    <lineage>
        <taxon>unclassified sequences</taxon>
        <taxon>metagenomes</taxon>
        <taxon>ecological metagenomes</taxon>
    </lineage>
</organism>
<dbReference type="EMBL" id="BARV01009364">
    <property type="protein sequence ID" value="GAI15380.1"/>
    <property type="molecule type" value="Genomic_DNA"/>
</dbReference>
<proteinExistence type="predicted"/>
<name>X1MKZ2_9ZZZZ</name>
<dbReference type="AlphaFoldDB" id="X1MKZ2"/>